<proteinExistence type="inferred from homology"/>
<dbReference type="InterPro" id="IPR013149">
    <property type="entry name" value="ADH-like_C"/>
</dbReference>
<keyword evidence="4 6" id="KW-0862">Zinc</keyword>
<keyword evidence="3 6" id="KW-0479">Metal-binding</keyword>
<protein>
    <submittedName>
        <fullName evidence="9">L-idonate 5-dehydrogenase</fullName>
    </submittedName>
</protein>
<name>A0A1I5M3Q8_9HYPH</name>
<dbReference type="PROSITE" id="PS00059">
    <property type="entry name" value="ADH_ZINC"/>
    <property type="match status" value="1"/>
</dbReference>
<comment type="cofactor">
    <cofactor evidence="1 6">
        <name>Zn(2+)</name>
        <dbReference type="ChEBI" id="CHEBI:29105"/>
    </cofactor>
</comment>
<dbReference type="Proteomes" id="UP000199236">
    <property type="component" value="Unassembled WGS sequence"/>
</dbReference>
<dbReference type="STRING" id="655353.SAMN04488056_11928"/>
<dbReference type="CDD" id="cd08232">
    <property type="entry name" value="idonate-5-DH"/>
    <property type="match status" value="1"/>
</dbReference>
<evidence type="ECO:0000259" key="7">
    <source>
        <dbReference type="Pfam" id="PF00107"/>
    </source>
</evidence>
<evidence type="ECO:0000313" key="9">
    <source>
        <dbReference type="EMBL" id="SFP04244.1"/>
    </source>
</evidence>
<evidence type="ECO:0000256" key="4">
    <source>
        <dbReference type="ARBA" id="ARBA00022833"/>
    </source>
</evidence>
<sequence length="343" mass="36195">MKSIVCHGPLDLRVEETELPSLGAGDVLIDVEAGGICGSDLHYYHDGGFGAVKIQHPMVLGHEVSGRILEVGEGVSNVAVGDLVAVNPSVPCGECEYCKKAMYNHCLDMRFYGSAMRVPHVHGAFSQKLVAKGSQCFAFASGTKASSAAFSEPFSVALHAVGRLGPLIGKRVLVTGAGPIGALVVVASKLHGALEVVATDIVDEALERVVELGADKVVNVGRGGNPLAAYGENKGYFDAVVECSGSQMAILSALDVVRPKGRIVQLALGGDITIPQNAIVTKEVELCGSFRFFEDFAWAVELIGSGRVDLSPLLTRSFPLEDVAEAFELASDRKKAMKVQLQF</sequence>
<dbReference type="Pfam" id="PF08240">
    <property type="entry name" value="ADH_N"/>
    <property type="match status" value="1"/>
</dbReference>
<evidence type="ECO:0000256" key="2">
    <source>
        <dbReference type="ARBA" id="ARBA00008072"/>
    </source>
</evidence>
<evidence type="ECO:0000256" key="3">
    <source>
        <dbReference type="ARBA" id="ARBA00022723"/>
    </source>
</evidence>
<dbReference type="GO" id="GO:0008270">
    <property type="term" value="F:zinc ion binding"/>
    <property type="evidence" value="ECO:0007669"/>
    <property type="project" value="InterPro"/>
</dbReference>
<feature type="domain" description="Alcohol dehydrogenase-like N-terminal" evidence="8">
    <location>
        <begin position="23"/>
        <end position="138"/>
    </location>
</feature>
<evidence type="ECO:0000256" key="6">
    <source>
        <dbReference type="RuleBase" id="RU361277"/>
    </source>
</evidence>
<reference evidence="9 10" key="1">
    <citation type="submission" date="2016-10" db="EMBL/GenBank/DDBJ databases">
        <authorList>
            <person name="de Groot N.N."/>
        </authorList>
    </citation>
    <scope>NUCLEOTIDE SEQUENCE [LARGE SCALE GENOMIC DNA]</scope>
    <source>
        <strain evidence="9 10">CGMCC 1.9157</strain>
    </source>
</reference>
<comment type="similarity">
    <text evidence="2 6">Belongs to the zinc-containing alcohol dehydrogenase family.</text>
</comment>
<dbReference type="Pfam" id="PF00107">
    <property type="entry name" value="ADH_zinc_N"/>
    <property type="match status" value="1"/>
</dbReference>
<keyword evidence="5" id="KW-0560">Oxidoreductase</keyword>
<dbReference type="GO" id="GO:0016491">
    <property type="term" value="F:oxidoreductase activity"/>
    <property type="evidence" value="ECO:0007669"/>
    <property type="project" value="UniProtKB-KW"/>
</dbReference>
<keyword evidence="10" id="KW-1185">Reference proteome</keyword>
<evidence type="ECO:0000256" key="5">
    <source>
        <dbReference type="ARBA" id="ARBA00023002"/>
    </source>
</evidence>
<dbReference type="SUPFAM" id="SSF50129">
    <property type="entry name" value="GroES-like"/>
    <property type="match status" value="1"/>
</dbReference>
<accession>A0A1I5M3Q8</accession>
<organism evidence="9 10">
    <name type="scientific">Cohaesibacter marisflavi</name>
    <dbReference type="NCBI Taxonomy" id="655353"/>
    <lineage>
        <taxon>Bacteria</taxon>
        <taxon>Pseudomonadati</taxon>
        <taxon>Pseudomonadota</taxon>
        <taxon>Alphaproteobacteria</taxon>
        <taxon>Hyphomicrobiales</taxon>
        <taxon>Cohaesibacteraceae</taxon>
    </lineage>
</organism>
<dbReference type="PANTHER" id="PTHR43161:SF9">
    <property type="entry name" value="SORBITOL DEHYDROGENASE"/>
    <property type="match status" value="1"/>
</dbReference>
<evidence type="ECO:0000256" key="1">
    <source>
        <dbReference type="ARBA" id="ARBA00001947"/>
    </source>
</evidence>
<dbReference type="SUPFAM" id="SSF51735">
    <property type="entry name" value="NAD(P)-binding Rossmann-fold domains"/>
    <property type="match status" value="1"/>
</dbReference>
<dbReference type="InterPro" id="IPR011032">
    <property type="entry name" value="GroES-like_sf"/>
</dbReference>
<dbReference type="RefSeq" id="WP_090075466.1">
    <property type="nucleotide sequence ID" value="NZ_FOVR01000019.1"/>
</dbReference>
<dbReference type="PANTHER" id="PTHR43161">
    <property type="entry name" value="SORBITOL DEHYDROGENASE"/>
    <property type="match status" value="1"/>
</dbReference>
<feature type="domain" description="Alcohol dehydrogenase-like C-terminal" evidence="7">
    <location>
        <begin position="179"/>
        <end position="303"/>
    </location>
</feature>
<evidence type="ECO:0000259" key="8">
    <source>
        <dbReference type="Pfam" id="PF08240"/>
    </source>
</evidence>
<dbReference type="OrthoDB" id="9809185at2"/>
<evidence type="ECO:0000313" key="10">
    <source>
        <dbReference type="Proteomes" id="UP000199236"/>
    </source>
</evidence>
<dbReference type="AlphaFoldDB" id="A0A1I5M3Q8"/>
<dbReference type="Gene3D" id="3.40.50.720">
    <property type="entry name" value="NAD(P)-binding Rossmann-like Domain"/>
    <property type="match status" value="1"/>
</dbReference>
<dbReference type="InterPro" id="IPR002328">
    <property type="entry name" value="ADH_Zn_CS"/>
</dbReference>
<dbReference type="InterPro" id="IPR013154">
    <property type="entry name" value="ADH-like_N"/>
</dbReference>
<dbReference type="InterPro" id="IPR036291">
    <property type="entry name" value="NAD(P)-bd_dom_sf"/>
</dbReference>
<dbReference type="Gene3D" id="3.90.180.10">
    <property type="entry name" value="Medium-chain alcohol dehydrogenases, catalytic domain"/>
    <property type="match status" value="1"/>
</dbReference>
<dbReference type="EMBL" id="FOVR01000019">
    <property type="protein sequence ID" value="SFP04244.1"/>
    <property type="molecule type" value="Genomic_DNA"/>
</dbReference>
<gene>
    <name evidence="9" type="ORF">SAMN04488056_11928</name>
</gene>